<dbReference type="PROSITE" id="PS00615">
    <property type="entry name" value="C_TYPE_LECTIN_1"/>
    <property type="match status" value="1"/>
</dbReference>
<sequence>MTTSLAGRSNKIGAPMFRQQLLQNRKFMERQYKDTVSVCSSGPPMTRVSVDTNRNTTLPMFRHKPPQNRKFMEHQHKDTESVCSSGPPMTRVSVDTNRNTTLPMFRLKPPHLFFVAVYFGSLFFYFCLIVLISYLTSLGKPKTKTFHLKEIRPQKEKCLCEDGWKYLSTSNDCEIKPQKEKCLCEDGWQYLSTSNDCVKSFERRLTWLEAQRYCVKNGSNLTSIHSTMENVILHNLFSPDGSNKTLWIGSSAPNFDEKYGWIDGSPMKYSLFGTASLGWHFHCTIIVGDNFFRWRNVDCDLRYSFICRKPRN</sequence>
<dbReference type="InterPro" id="IPR016187">
    <property type="entry name" value="CTDL_fold"/>
</dbReference>
<keyword evidence="2" id="KW-0472">Membrane</keyword>
<feature type="transmembrane region" description="Helical" evidence="2">
    <location>
        <begin position="112"/>
        <end position="135"/>
    </location>
</feature>
<dbReference type="Gene3D" id="3.10.100.10">
    <property type="entry name" value="Mannose-Binding Protein A, subunit A"/>
    <property type="match status" value="1"/>
</dbReference>
<evidence type="ECO:0000313" key="5">
    <source>
        <dbReference type="WBParaSite" id="L893_g20676.t1"/>
    </source>
</evidence>
<evidence type="ECO:0000256" key="1">
    <source>
        <dbReference type="ARBA" id="ARBA00023157"/>
    </source>
</evidence>
<keyword evidence="2" id="KW-1133">Transmembrane helix</keyword>
<accession>A0A1I7YWX1</accession>
<dbReference type="SUPFAM" id="SSF56436">
    <property type="entry name" value="C-type lectin-like"/>
    <property type="match status" value="1"/>
</dbReference>
<dbReference type="AlphaFoldDB" id="A0A1I7YWX1"/>
<keyword evidence="4" id="KW-1185">Reference proteome</keyword>
<dbReference type="InterPro" id="IPR001304">
    <property type="entry name" value="C-type_lectin-like"/>
</dbReference>
<protein>
    <submittedName>
        <fullName evidence="5">C-type lectin domain-containing protein</fullName>
    </submittedName>
</protein>
<keyword evidence="2" id="KW-0812">Transmembrane</keyword>
<dbReference type="PANTHER" id="PTHR22991">
    <property type="entry name" value="PROTEIN CBG13490"/>
    <property type="match status" value="1"/>
</dbReference>
<proteinExistence type="predicted"/>
<dbReference type="InterPro" id="IPR016186">
    <property type="entry name" value="C-type_lectin-like/link_sf"/>
</dbReference>
<dbReference type="PROSITE" id="PS50041">
    <property type="entry name" value="C_TYPE_LECTIN_2"/>
    <property type="match status" value="1"/>
</dbReference>
<dbReference type="InterPro" id="IPR050976">
    <property type="entry name" value="Snaclec"/>
</dbReference>
<dbReference type="Pfam" id="PF00059">
    <property type="entry name" value="Lectin_C"/>
    <property type="match status" value="1"/>
</dbReference>
<feature type="domain" description="C-type lectin" evidence="3">
    <location>
        <begin position="193"/>
        <end position="308"/>
    </location>
</feature>
<dbReference type="Proteomes" id="UP000095287">
    <property type="component" value="Unplaced"/>
</dbReference>
<dbReference type="InterPro" id="IPR018378">
    <property type="entry name" value="C-type_lectin_CS"/>
</dbReference>
<evidence type="ECO:0000313" key="4">
    <source>
        <dbReference type="Proteomes" id="UP000095287"/>
    </source>
</evidence>
<dbReference type="SMART" id="SM00034">
    <property type="entry name" value="CLECT"/>
    <property type="match status" value="1"/>
</dbReference>
<dbReference type="WBParaSite" id="L893_g20676.t1">
    <property type="protein sequence ID" value="L893_g20676.t1"/>
    <property type="gene ID" value="L893_g20676"/>
</dbReference>
<evidence type="ECO:0000256" key="2">
    <source>
        <dbReference type="SAM" id="Phobius"/>
    </source>
</evidence>
<name>A0A1I7YWX1_9BILA</name>
<reference evidence="5" key="1">
    <citation type="submission" date="2016-11" db="UniProtKB">
        <authorList>
            <consortium name="WormBaseParasite"/>
        </authorList>
    </citation>
    <scope>IDENTIFICATION</scope>
</reference>
<keyword evidence="1" id="KW-1015">Disulfide bond</keyword>
<organism evidence="4 5">
    <name type="scientific">Steinernema glaseri</name>
    <dbReference type="NCBI Taxonomy" id="37863"/>
    <lineage>
        <taxon>Eukaryota</taxon>
        <taxon>Metazoa</taxon>
        <taxon>Ecdysozoa</taxon>
        <taxon>Nematoda</taxon>
        <taxon>Chromadorea</taxon>
        <taxon>Rhabditida</taxon>
        <taxon>Tylenchina</taxon>
        <taxon>Panagrolaimomorpha</taxon>
        <taxon>Strongyloidoidea</taxon>
        <taxon>Steinernematidae</taxon>
        <taxon>Steinernema</taxon>
    </lineage>
</organism>
<dbReference type="CDD" id="cd00037">
    <property type="entry name" value="CLECT"/>
    <property type="match status" value="1"/>
</dbReference>
<evidence type="ECO:0000259" key="3">
    <source>
        <dbReference type="PROSITE" id="PS50041"/>
    </source>
</evidence>
<dbReference type="PANTHER" id="PTHR22991:SF40">
    <property type="entry name" value="PROTEIN CBG13490"/>
    <property type="match status" value="1"/>
</dbReference>